<dbReference type="EMBL" id="CADCUS010000248">
    <property type="protein sequence ID" value="CAA9404681.1"/>
    <property type="molecule type" value="Genomic_DNA"/>
</dbReference>
<feature type="compositionally biased region" description="Basic residues" evidence="1">
    <location>
        <begin position="185"/>
        <end position="219"/>
    </location>
</feature>
<feature type="compositionally biased region" description="Low complexity" evidence="1">
    <location>
        <begin position="276"/>
        <end position="290"/>
    </location>
</feature>
<feature type="non-terminal residue" evidence="2">
    <location>
        <position position="1"/>
    </location>
</feature>
<reference evidence="2" key="1">
    <citation type="submission" date="2020-02" db="EMBL/GenBank/DDBJ databases">
        <authorList>
            <person name="Meier V. D."/>
        </authorList>
    </citation>
    <scope>NUCLEOTIDE SEQUENCE</scope>
    <source>
        <strain evidence="2">AVDCRST_MAG66</strain>
    </source>
</reference>
<organism evidence="2">
    <name type="scientific">uncultured Pseudonocardia sp</name>
    <dbReference type="NCBI Taxonomy" id="211455"/>
    <lineage>
        <taxon>Bacteria</taxon>
        <taxon>Bacillati</taxon>
        <taxon>Actinomycetota</taxon>
        <taxon>Actinomycetes</taxon>
        <taxon>Pseudonocardiales</taxon>
        <taxon>Pseudonocardiaceae</taxon>
        <taxon>Pseudonocardia</taxon>
        <taxon>environmental samples</taxon>
    </lineage>
</organism>
<feature type="compositionally biased region" description="Basic residues" evidence="1">
    <location>
        <begin position="257"/>
        <end position="274"/>
    </location>
</feature>
<evidence type="ECO:0000313" key="2">
    <source>
        <dbReference type="EMBL" id="CAA9404681.1"/>
    </source>
</evidence>
<feature type="compositionally biased region" description="Basic residues" evidence="1">
    <location>
        <begin position="55"/>
        <end position="70"/>
    </location>
</feature>
<evidence type="ECO:0000256" key="1">
    <source>
        <dbReference type="SAM" id="MobiDB-lite"/>
    </source>
</evidence>
<proteinExistence type="predicted"/>
<protein>
    <submittedName>
        <fullName evidence="2">Threonine dehydrogenase and related Zn-dependent dehydrogenases</fullName>
    </submittedName>
</protein>
<feature type="compositionally biased region" description="Basic and acidic residues" evidence="1">
    <location>
        <begin position="329"/>
        <end position="346"/>
    </location>
</feature>
<feature type="region of interest" description="Disordered" evidence="1">
    <location>
        <begin position="1"/>
        <end position="83"/>
    </location>
</feature>
<feature type="compositionally biased region" description="Low complexity" evidence="1">
    <location>
        <begin position="19"/>
        <end position="32"/>
    </location>
</feature>
<feature type="compositionally biased region" description="Basic residues" evidence="1">
    <location>
        <begin position="347"/>
        <end position="362"/>
    </location>
</feature>
<accession>A0A6J4P310</accession>
<feature type="compositionally biased region" description="Basic residues" evidence="1">
    <location>
        <begin position="306"/>
        <end position="325"/>
    </location>
</feature>
<feature type="non-terminal residue" evidence="2">
    <location>
        <position position="392"/>
    </location>
</feature>
<name>A0A6J4P310_9PSEU</name>
<sequence>EGAVLGGRQRRPRADRARPAAADGPGRDPAGAGERRLRVGPAPAGRLHPRDAGRRRTGPRVPRRGRRGRGGRAEPEGRRPGRRQLLRRVRALLVLHARPVVAVRQRQHQPVLRAGPVGLRARCLLRLLPRHGRARGQPRRVRAGALRRLRHVRGARRDRRRPRRRLRVRRRPHRLDGRRPGTGLPRRHRRRLGCGRGRAGRRPRGRAAGRRAGGRHRPAARATGAGAHAHGRGGHRLHGHRRRRRAAGAHGWTGSGRVHRGGRHGGPQRRHRVLLRPGQAAAAAAAGPARRGARGDPRLPQGRLGVRARRLRRAGRQVPARRRGQQRADAARGPDARAALHPDAARPRRLRRAAHPPLRHPPHVPGGRARGLPAVQGQEGRLRAAGVPARTL</sequence>
<feature type="compositionally biased region" description="Basic residues" evidence="1">
    <location>
        <begin position="229"/>
        <end position="247"/>
    </location>
</feature>
<gene>
    <name evidence="2" type="ORF">AVDCRST_MAG66-1640</name>
</gene>
<feature type="region of interest" description="Disordered" evidence="1">
    <location>
        <begin position="152"/>
        <end position="392"/>
    </location>
</feature>
<feature type="compositionally biased region" description="Basic residues" evidence="1">
    <location>
        <begin position="152"/>
        <end position="173"/>
    </location>
</feature>
<dbReference type="AlphaFoldDB" id="A0A6J4P310"/>